<comment type="pathway">
    <text evidence="1 10">Sulfur metabolism; glutathione biosynthesis; glutathione from L-cysteine and L-glutamate: step 1/2.</text>
</comment>
<dbReference type="GO" id="GO:0005524">
    <property type="term" value="F:ATP binding"/>
    <property type="evidence" value="ECO:0007669"/>
    <property type="project" value="UniProtKB-UniRule"/>
</dbReference>
<gene>
    <name evidence="11" type="ORF">PROFUN_11673</name>
</gene>
<evidence type="ECO:0000256" key="6">
    <source>
        <dbReference type="ARBA" id="ARBA00022741"/>
    </source>
</evidence>
<dbReference type="SUPFAM" id="SSF55931">
    <property type="entry name" value="Glutamine synthetase/guanido kinase"/>
    <property type="match status" value="1"/>
</dbReference>
<dbReference type="Gene3D" id="3.30.590.50">
    <property type="match status" value="2"/>
</dbReference>
<keyword evidence="6 10" id="KW-0547">Nucleotide-binding</keyword>
<comment type="catalytic activity">
    <reaction evidence="10">
        <text>L-cysteine + L-glutamate + ATP = gamma-L-glutamyl-L-cysteine + ADP + phosphate + H(+)</text>
        <dbReference type="Rhea" id="RHEA:13285"/>
        <dbReference type="ChEBI" id="CHEBI:15378"/>
        <dbReference type="ChEBI" id="CHEBI:29985"/>
        <dbReference type="ChEBI" id="CHEBI:30616"/>
        <dbReference type="ChEBI" id="CHEBI:35235"/>
        <dbReference type="ChEBI" id="CHEBI:43474"/>
        <dbReference type="ChEBI" id="CHEBI:58173"/>
        <dbReference type="ChEBI" id="CHEBI:456216"/>
        <dbReference type="EC" id="6.3.2.2"/>
    </reaction>
</comment>
<keyword evidence="4 10" id="KW-0436">Ligase</keyword>
<dbReference type="PANTHER" id="PTHR11164">
    <property type="entry name" value="GLUTAMATE CYSTEINE LIGASE"/>
    <property type="match status" value="1"/>
</dbReference>
<dbReference type="InterPro" id="IPR014746">
    <property type="entry name" value="Gln_synth/guanido_kin_cat_dom"/>
</dbReference>
<evidence type="ECO:0000256" key="2">
    <source>
        <dbReference type="ARBA" id="ARBA00008100"/>
    </source>
</evidence>
<evidence type="ECO:0000256" key="5">
    <source>
        <dbReference type="ARBA" id="ARBA00022684"/>
    </source>
</evidence>
<comment type="similarity">
    <text evidence="2 10">Belongs to the glutamate--cysteine ligase type 3 family.</text>
</comment>
<dbReference type="Gene3D" id="1.10.8.960">
    <property type="match status" value="1"/>
</dbReference>
<evidence type="ECO:0000256" key="3">
    <source>
        <dbReference type="ARBA" id="ARBA00012220"/>
    </source>
</evidence>
<dbReference type="STRING" id="1890364.A0A2P6N597"/>
<accession>A0A2P6N597</accession>
<evidence type="ECO:0000256" key="1">
    <source>
        <dbReference type="ARBA" id="ARBA00005006"/>
    </source>
</evidence>
<dbReference type="EMBL" id="MDYQ01000196">
    <property type="protein sequence ID" value="PRP79117.1"/>
    <property type="molecule type" value="Genomic_DNA"/>
</dbReference>
<reference evidence="11 12" key="1">
    <citation type="journal article" date="2018" name="Genome Biol. Evol.">
        <title>Multiple Roots of Fruiting Body Formation in Amoebozoa.</title>
        <authorList>
            <person name="Hillmann F."/>
            <person name="Forbes G."/>
            <person name="Novohradska S."/>
            <person name="Ferling I."/>
            <person name="Riege K."/>
            <person name="Groth M."/>
            <person name="Westermann M."/>
            <person name="Marz M."/>
            <person name="Spaller T."/>
            <person name="Winckler T."/>
            <person name="Schaap P."/>
            <person name="Glockner G."/>
        </authorList>
    </citation>
    <scope>NUCLEOTIDE SEQUENCE [LARGE SCALE GENOMIC DNA]</scope>
    <source>
        <strain evidence="11 12">Jena</strain>
    </source>
</reference>
<sequence>MGFLSAGTTFGWSESESVREKVKRHGIIQFLNFYNASKNRDGDPLKWGDEIEYIVLNVDRQNKKALLSLRGQELLDKLTEDELKMIEYKKSKKDDPSIDHSKKVVAKTLWRPEYGVHMVEGTPGKPYGKRGLIDLLSIQASMRERRETVEKLLKPDEIIVTLTNYPLLGARQQGPFTFPHHEVGGPVAKSIFTPDQLLNPHQRFPSLTRNIRERAGRRIEIYVPLFRDTHTTTEPLPLPPAVDDAKRANYIYMDSMAFGMGCCCLQNVREARWMYDQFGVLSPILLALTAATPIVRGYLSDNDVRWSIIAGAVDDRDAEERGIQPLEKRKKVLPKSRYESISLFIDENVKSKYNDLNAPINDEAYAQLKEGGIDDVLSTHIAHLFTRDPLVIYRDRVDIDDLHEGDHFENINSTNWQTVRFKIPPADGSIGWRVEFRPMEVQFTDFENAAYVAWTILTYEAIKTFDLEFYVPMSKVDENMITAHRRGASRNLKFYFRKNIERGRTIETEKSEDEYELMTMNEIFHGKGSFPGTQSYLYKIKDYIDFVGKRASGELMNNSEYVRNLVLNHPQYKHDSIINHDINYDIIEAVHRIENGTLVPKEMLGDYVQAKPNGTH</sequence>
<proteinExistence type="inferred from homology"/>
<dbReference type="UniPathway" id="UPA00142">
    <property type="reaction ID" value="UER00209"/>
</dbReference>
<evidence type="ECO:0000313" key="11">
    <source>
        <dbReference type="EMBL" id="PRP79117.1"/>
    </source>
</evidence>
<evidence type="ECO:0000256" key="7">
    <source>
        <dbReference type="ARBA" id="ARBA00022840"/>
    </source>
</evidence>
<keyword evidence="7 10" id="KW-0067">ATP-binding</keyword>
<evidence type="ECO:0000256" key="8">
    <source>
        <dbReference type="ARBA" id="ARBA00030585"/>
    </source>
</evidence>
<comment type="caution">
    <text evidence="11">The sequence shown here is derived from an EMBL/GenBank/DDBJ whole genome shotgun (WGS) entry which is preliminary data.</text>
</comment>
<dbReference type="OrthoDB" id="7939818at2759"/>
<keyword evidence="5 10" id="KW-0317">Glutathione biosynthesis</keyword>
<keyword evidence="12" id="KW-1185">Reference proteome</keyword>
<dbReference type="PANTHER" id="PTHR11164:SF0">
    <property type="entry name" value="GLUTAMATE--CYSTEINE LIGASE CATALYTIC SUBUNIT"/>
    <property type="match status" value="1"/>
</dbReference>
<dbReference type="Pfam" id="PF03074">
    <property type="entry name" value="GCS"/>
    <property type="match status" value="1"/>
</dbReference>
<dbReference type="InParanoid" id="A0A2P6N597"/>
<dbReference type="Proteomes" id="UP000241769">
    <property type="component" value="Unassembled WGS sequence"/>
</dbReference>
<protein>
    <recommendedName>
        <fullName evidence="3 10">Glutamate--cysteine ligase</fullName>
        <ecNumber evidence="3 10">6.3.2.2</ecNumber>
    </recommendedName>
    <alternativeName>
        <fullName evidence="9 10">Gamma-ECS</fullName>
    </alternativeName>
    <alternativeName>
        <fullName evidence="8 10">Gamma-glutamylcysteine synthetase</fullName>
    </alternativeName>
</protein>
<evidence type="ECO:0000256" key="4">
    <source>
        <dbReference type="ARBA" id="ARBA00022598"/>
    </source>
</evidence>
<evidence type="ECO:0000313" key="12">
    <source>
        <dbReference type="Proteomes" id="UP000241769"/>
    </source>
</evidence>
<dbReference type="AlphaFoldDB" id="A0A2P6N597"/>
<dbReference type="FunCoup" id="A0A2P6N597">
    <property type="interactions" value="126"/>
</dbReference>
<organism evidence="11 12">
    <name type="scientific">Planoprotostelium fungivorum</name>
    <dbReference type="NCBI Taxonomy" id="1890364"/>
    <lineage>
        <taxon>Eukaryota</taxon>
        <taxon>Amoebozoa</taxon>
        <taxon>Evosea</taxon>
        <taxon>Variosea</taxon>
        <taxon>Cavosteliida</taxon>
        <taxon>Cavosteliaceae</taxon>
        <taxon>Planoprotostelium</taxon>
    </lineage>
</organism>
<evidence type="ECO:0000256" key="10">
    <source>
        <dbReference type="RuleBase" id="RU367135"/>
    </source>
</evidence>
<dbReference type="GO" id="GO:0006750">
    <property type="term" value="P:glutathione biosynthetic process"/>
    <property type="evidence" value="ECO:0007669"/>
    <property type="project" value="UniProtKB-UniRule"/>
</dbReference>
<dbReference type="GO" id="GO:0004357">
    <property type="term" value="F:glutamate-cysteine ligase activity"/>
    <property type="evidence" value="ECO:0007669"/>
    <property type="project" value="UniProtKB-UniRule"/>
</dbReference>
<dbReference type="InterPro" id="IPR004308">
    <property type="entry name" value="GCS"/>
</dbReference>
<name>A0A2P6N597_9EUKA</name>
<dbReference type="EC" id="6.3.2.2" evidence="3 10"/>
<evidence type="ECO:0000256" key="9">
    <source>
        <dbReference type="ARBA" id="ARBA00032122"/>
    </source>
</evidence>